<evidence type="ECO:0000313" key="7">
    <source>
        <dbReference type="EMBL" id="GAA4169545.1"/>
    </source>
</evidence>
<accession>A0ABP7ZSP5</accession>
<protein>
    <submittedName>
        <fullName evidence="7">TetR/AcrR family transcriptional regulator</fullName>
    </submittedName>
</protein>
<keyword evidence="8" id="KW-1185">Reference proteome</keyword>
<keyword evidence="1" id="KW-0678">Repressor</keyword>
<dbReference type="PANTHER" id="PTHR47506">
    <property type="entry name" value="TRANSCRIPTIONAL REGULATORY PROTEIN"/>
    <property type="match status" value="1"/>
</dbReference>
<dbReference type="InterPro" id="IPR009057">
    <property type="entry name" value="Homeodomain-like_sf"/>
</dbReference>
<evidence type="ECO:0000313" key="8">
    <source>
        <dbReference type="Proteomes" id="UP001501079"/>
    </source>
</evidence>
<feature type="DNA-binding region" description="H-T-H motif" evidence="5">
    <location>
        <begin position="42"/>
        <end position="61"/>
    </location>
</feature>
<proteinExistence type="predicted"/>
<dbReference type="InterPro" id="IPR036271">
    <property type="entry name" value="Tet_transcr_reg_TetR-rel_C_sf"/>
</dbReference>
<sequence length="205" mass="23332">MTQPEMMRRKPRGPYFKTEQKRREILDAALEVFAVAGYRSGSLRSVAQRVGMSEAGLLHHFHNKTALLAAALERRDDQTRKRFDFDGLRGRELVTALIELVEYNASVPGVVELFTVLSAEATHPEHPAHEYFRERYSNLRQTLIDTFAELQADGELRQGVDPAAAARGVIALMDGLQVQWLYRDDELDMAADLRRYFDSLLNTPL</sequence>
<feature type="domain" description="HTH tetR-type" evidence="6">
    <location>
        <begin position="19"/>
        <end position="79"/>
    </location>
</feature>
<keyword evidence="3 5" id="KW-0238">DNA-binding</keyword>
<evidence type="ECO:0000256" key="5">
    <source>
        <dbReference type="PROSITE-ProRule" id="PRU00335"/>
    </source>
</evidence>
<dbReference type="PROSITE" id="PS50977">
    <property type="entry name" value="HTH_TETR_2"/>
    <property type="match status" value="1"/>
</dbReference>
<dbReference type="Pfam" id="PF13977">
    <property type="entry name" value="TetR_C_6"/>
    <property type="match status" value="1"/>
</dbReference>
<dbReference type="InterPro" id="IPR039538">
    <property type="entry name" value="BetI_C"/>
</dbReference>
<dbReference type="Proteomes" id="UP001501079">
    <property type="component" value="Unassembled WGS sequence"/>
</dbReference>
<evidence type="ECO:0000259" key="6">
    <source>
        <dbReference type="PROSITE" id="PS50977"/>
    </source>
</evidence>
<comment type="caution">
    <text evidence="7">The sequence shown here is derived from an EMBL/GenBank/DDBJ whole genome shotgun (WGS) entry which is preliminary data.</text>
</comment>
<evidence type="ECO:0000256" key="1">
    <source>
        <dbReference type="ARBA" id="ARBA00022491"/>
    </source>
</evidence>
<dbReference type="PANTHER" id="PTHR47506:SF6">
    <property type="entry name" value="HTH-TYPE TRANSCRIPTIONAL REPRESSOR NEMR"/>
    <property type="match status" value="1"/>
</dbReference>
<name>A0ABP7ZSP5_9MICO</name>
<organism evidence="7 8">
    <name type="scientific">Gryllotalpicola koreensis</name>
    <dbReference type="NCBI Taxonomy" id="993086"/>
    <lineage>
        <taxon>Bacteria</taxon>
        <taxon>Bacillati</taxon>
        <taxon>Actinomycetota</taxon>
        <taxon>Actinomycetes</taxon>
        <taxon>Micrococcales</taxon>
        <taxon>Microbacteriaceae</taxon>
        <taxon>Gryllotalpicola</taxon>
    </lineage>
</organism>
<dbReference type="InterPro" id="IPR001647">
    <property type="entry name" value="HTH_TetR"/>
</dbReference>
<dbReference type="SUPFAM" id="SSF48498">
    <property type="entry name" value="Tetracyclin repressor-like, C-terminal domain"/>
    <property type="match status" value="1"/>
</dbReference>
<dbReference type="Pfam" id="PF00440">
    <property type="entry name" value="TetR_N"/>
    <property type="match status" value="1"/>
</dbReference>
<evidence type="ECO:0000256" key="3">
    <source>
        <dbReference type="ARBA" id="ARBA00023125"/>
    </source>
</evidence>
<gene>
    <name evidence="7" type="ORF">GCM10022287_06180</name>
</gene>
<evidence type="ECO:0000256" key="2">
    <source>
        <dbReference type="ARBA" id="ARBA00023015"/>
    </source>
</evidence>
<keyword evidence="2" id="KW-0805">Transcription regulation</keyword>
<dbReference type="Gene3D" id="1.10.357.10">
    <property type="entry name" value="Tetracycline Repressor, domain 2"/>
    <property type="match status" value="1"/>
</dbReference>
<keyword evidence="4" id="KW-0804">Transcription</keyword>
<dbReference type="RefSeq" id="WP_344751805.1">
    <property type="nucleotide sequence ID" value="NZ_BAABBW010000001.1"/>
</dbReference>
<dbReference type="SUPFAM" id="SSF46689">
    <property type="entry name" value="Homeodomain-like"/>
    <property type="match status" value="1"/>
</dbReference>
<dbReference type="EMBL" id="BAABBW010000001">
    <property type="protein sequence ID" value="GAA4169545.1"/>
    <property type="molecule type" value="Genomic_DNA"/>
</dbReference>
<reference evidence="8" key="1">
    <citation type="journal article" date="2019" name="Int. J. Syst. Evol. Microbiol.">
        <title>The Global Catalogue of Microorganisms (GCM) 10K type strain sequencing project: providing services to taxonomists for standard genome sequencing and annotation.</title>
        <authorList>
            <consortium name="The Broad Institute Genomics Platform"/>
            <consortium name="The Broad Institute Genome Sequencing Center for Infectious Disease"/>
            <person name="Wu L."/>
            <person name="Ma J."/>
        </authorList>
    </citation>
    <scope>NUCLEOTIDE SEQUENCE [LARGE SCALE GENOMIC DNA]</scope>
    <source>
        <strain evidence="8">JCM 17591</strain>
    </source>
</reference>
<evidence type="ECO:0000256" key="4">
    <source>
        <dbReference type="ARBA" id="ARBA00023163"/>
    </source>
</evidence>
<dbReference type="PRINTS" id="PR00455">
    <property type="entry name" value="HTHTETR"/>
</dbReference>